<accession>A0AAV2BCC4</accession>
<evidence type="ECO:0000313" key="3">
    <source>
        <dbReference type="EMBL" id="CAL1293846.1"/>
    </source>
</evidence>
<dbReference type="PROSITE" id="PS51450">
    <property type="entry name" value="LRR"/>
    <property type="match status" value="1"/>
</dbReference>
<sequence length="104" mass="11684">MFPRPTNRLENLELDNNAFTSIPDDLFADMPALKDFSIRTNGIAHLPKRAFKSILSQRDTFDARGECSDGIELEKVTLSNVIPQWIGYSMQGPKLQFSALAKVL</sequence>
<name>A0AAV2BCC4_9ARAC</name>
<dbReference type="AlphaFoldDB" id="A0AAV2BCC4"/>
<protein>
    <submittedName>
        <fullName evidence="3">Uncharacterized protein</fullName>
    </submittedName>
</protein>
<evidence type="ECO:0000313" key="4">
    <source>
        <dbReference type="Proteomes" id="UP001497382"/>
    </source>
</evidence>
<keyword evidence="2" id="KW-0677">Repeat</keyword>
<dbReference type="SUPFAM" id="SSF52058">
    <property type="entry name" value="L domain-like"/>
    <property type="match status" value="1"/>
</dbReference>
<evidence type="ECO:0000256" key="2">
    <source>
        <dbReference type="ARBA" id="ARBA00022737"/>
    </source>
</evidence>
<organism evidence="3 4">
    <name type="scientific">Larinioides sclopetarius</name>
    <dbReference type="NCBI Taxonomy" id="280406"/>
    <lineage>
        <taxon>Eukaryota</taxon>
        <taxon>Metazoa</taxon>
        <taxon>Ecdysozoa</taxon>
        <taxon>Arthropoda</taxon>
        <taxon>Chelicerata</taxon>
        <taxon>Arachnida</taxon>
        <taxon>Araneae</taxon>
        <taxon>Araneomorphae</taxon>
        <taxon>Entelegynae</taxon>
        <taxon>Araneoidea</taxon>
        <taxon>Araneidae</taxon>
        <taxon>Larinioides</taxon>
    </lineage>
</organism>
<dbReference type="Gene3D" id="3.80.10.10">
    <property type="entry name" value="Ribonuclease Inhibitor"/>
    <property type="match status" value="1"/>
</dbReference>
<evidence type="ECO:0000256" key="1">
    <source>
        <dbReference type="ARBA" id="ARBA00022614"/>
    </source>
</evidence>
<comment type="caution">
    <text evidence="3">The sequence shown here is derived from an EMBL/GenBank/DDBJ whole genome shotgun (WGS) entry which is preliminary data.</text>
</comment>
<reference evidence="3 4" key="1">
    <citation type="submission" date="2024-04" db="EMBL/GenBank/DDBJ databases">
        <authorList>
            <person name="Rising A."/>
            <person name="Reimegard J."/>
            <person name="Sonavane S."/>
            <person name="Akerstrom W."/>
            <person name="Nylinder S."/>
            <person name="Hedman E."/>
            <person name="Kallberg Y."/>
        </authorList>
    </citation>
    <scope>NUCLEOTIDE SEQUENCE [LARGE SCALE GENOMIC DNA]</scope>
</reference>
<gene>
    <name evidence="3" type="ORF">LARSCL_LOCUS18436</name>
</gene>
<dbReference type="Pfam" id="PF13855">
    <property type="entry name" value="LRR_8"/>
    <property type="match status" value="1"/>
</dbReference>
<dbReference type="InterPro" id="IPR003591">
    <property type="entry name" value="Leu-rich_rpt_typical-subtyp"/>
</dbReference>
<dbReference type="Proteomes" id="UP001497382">
    <property type="component" value="Unassembled WGS sequence"/>
</dbReference>
<keyword evidence="4" id="KW-1185">Reference proteome</keyword>
<dbReference type="SMART" id="SM00369">
    <property type="entry name" value="LRR_TYP"/>
    <property type="match status" value="2"/>
</dbReference>
<keyword evidence="1" id="KW-0433">Leucine-rich repeat</keyword>
<proteinExistence type="predicted"/>
<dbReference type="InterPro" id="IPR001611">
    <property type="entry name" value="Leu-rich_rpt"/>
</dbReference>
<dbReference type="EMBL" id="CAXIEN010000336">
    <property type="protein sequence ID" value="CAL1293846.1"/>
    <property type="molecule type" value="Genomic_DNA"/>
</dbReference>
<dbReference type="InterPro" id="IPR032675">
    <property type="entry name" value="LRR_dom_sf"/>
</dbReference>